<sequence length="147" mass="17102">MMKKHITYKLKPIHFCCSLILFSLLIYVIGLYEVQKDEDIKGLEYDLQILDENSFKKGVLKGKVTVLFYQDESKVYKKMEHYMKIVGSNNRSDLFFKVKITSHSPLAEAYNLSGTPVILFFNEGKPAGRIMGYVPLSNFEMIYKRIK</sequence>
<reference evidence="3" key="1">
    <citation type="submission" date="2016-04" db="EMBL/GenBank/DDBJ databases">
        <authorList>
            <person name="Evans L.H."/>
            <person name="Alamgir A."/>
            <person name="Owens N."/>
            <person name="Weber N.D."/>
            <person name="Virtaneva K."/>
            <person name="Barbian K."/>
            <person name="Babar A."/>
            <person name="Rosenke K."/>
        </authorList>
    </citation>
    <scope>NUCLEOTIDE SEQUENCE</scope>
    <source>
        <strain evidence="3">86-1</strain>
    </source>
</reference>
<dbReference type="InterPro" id="IPR036249">
    <property type="entry name" value="Thioredoxin-like_sf"/>
</dbReference>
<dbReference type="CDD" id="cd02947">
    <property type="entry name" value="TRX_family"/>
    <property type="match status" value="1"/>
</dbReference>
<dbReference type="RefSeq" id="WP_296941567.1">
    <property type="nucleotide sequence ID" value="NZ_LT599032.1"/>
</dbReference>
<organism evidence="3">
    <name type="scientific">uncultured Dysgonomonas sp</name>
    <dbReference type="NCBI Taxonomy" id="206096"/>
    <lineage>
        <taxon>Bacteria</taxon>
        <taxon>Pseudomonadati</taxon>
        <taxon>Bacteroidota</taxon>
        <taxon>Bacteroidia</taxon>
        <taxon>Bacteroidales</taxon>
        <taxon>Dysgonomonadaceae</taxon>
        <taxon>Dysgonomonas</taxon>
        <taxon>environmental samples</taxon>
    </lineage>
</organism>
<evidence type="ECO:0000259" key="2">
    <source>
        <dbReference type="Pfam" id="PF13098"/>
    </source>
</evidence>
<dbReference type="Pfam" id="PF13098">
    <property type="entry name" value="Thioredoxin_2"/>
    <property type="match status" value="1"/>
</dbReference>
<feature type="transmembrane region" description="Helical" evidence="1">
    <location>
        <begin position="12"/>
        <end position="32"/>
    </location>
</feature>
<proteinExistence type="predicted"/>
<dbReference type="AlphaFoldDB" id="A0A212JNQ7"/>
<evidence type="ECO:0000256" key="1">
    <source>
        <dbReference type="SAM" id="Phobius"/>
    </source>
</evidence>
<feature type="domain" description="Thioredoxin-like fold" evidence="2">
    <location>
        <begin position="80"/>
        <end position="140"/>
    </location>
</feature>
<evidence type="ECO:0000313" key="3">
    <source>
        <dbReference type="EMBL" id="SBW01038.1"/>
    </source>
</evidence>
<keyword evidence="1" id="KW-0812">Transmembrane</keyword>
<keyword evidence="1" id="KW-1133">Transmembrane helix</keyword>
<gene>
    <name evidence="3" type="ORF">KL86DYS1_20352</name>
</gene>
<dbReference type="EMBL" id="FLUM01000002">
    <property type="protein sequence ID" value="SBW01038.1"/>
    <property type="molecule type" value="Genomic_DNA"/>
</dbReference>
<dbReference type="Gene3D" id="3.40.30.10">
    <property type="entry name" value="Glutaredoxin"/>
    <property type="match status" value="1"/>
</dbReference>
<keyword evidence="1" id="KW-0472">Membrane</keyword>
<dbReference type="SUPFAM" id="SSF52833">
    <property type="entry name" value="Thioredoxin-like"/>
    <property type="match status" value="1"/>
</dbReference>
<name>A0A212JNQ7_9BACT</name>
<protein>
    <recommendedName>
        <fullName evidence="2">Thioredoxin-like fold domain-containing protein</fullName>
    </recommendedName>
</protein>
<accession>A0A212JNQ7</accession>
<dbReference type="InterPro" id="IPR012336">
    <property type="entry name" value="Thioredoxin-like_fold"/>
</dbReference>